<sequence length="121" mass="13334">MINAACSDGATKKRVYLDRPQLGSNPSTRDKVAEAERAALLSRFETESVIEESTGGRTAYHDWQLNDSRILVHSTIHASMISPSASTGTIPTENASQDQQKQQATTPLSVFVKPDYHSWSR</sequence>
<proteinExistence type="predicted"/>
<keyword evidence="3" id="KW-1185">Reference proteome</keyword>
<gene>
    <name evidence="2" type="ORF">PHPALM_27903</name>
</gene>
<reference evidence="2 3" key="1">
    <citation type="journal article" date="2017" name="Genome Biol. Evol.">
        <title>Phytophthora megakarya and P. palmivora, closely related causal agents of cacao black pod rot, underwent increases in genome sizes and gene numbers by different mechanisms.</title>
        <authorList>
            <person name="Ali S.S."/>
            <person name="Shao J."/>
            <person name="Lary D.J."/>
            <person name="Kronmiller B."/>
            <person name="Shen D."/>
            <person name="Strem M.D."/>
            <person name="Amoako-Attah I."/>
            <person name="Akrofi A.Y."/>
            <person name="Begoude B.A."/>
            <person name="Ten Hoopen G.M."/>
            <person name="Coulibaly K."/>
            <person name="Kebe B.I."/>
            <person name="Melnick R.L."/>
            <person name="Guiltinan M.J."/>
            <person name="Tyler B.M."/>
            <person name="Meinhardt L.W."/>
            <person name="Bailey B.A."/>
        </authorList>
    </citation>
    <scope>NUCLEOTIDE SEQUENCE [LARGE SCALE GENOMIC DNA]</scope>
    <source>
        <strain evidence="3">sbr112.9</strain>
    </source>
</reference>
<name>A0A2P4XBG4_9STRA</name>
<comment type="caution">
    <text evidence="2">The sequence shown here is derived from an EMBL/GenBank/DDBJ whole genome shotgun (WGS) entry which is preliminary data.</text>
</comment>
<dbReference type="OrthoDB" id="289162at2759"/>
<evidence type="ECO:0000313" key="3">
    <source>
        <dbReference type="Proteomes" id="UP000237271"/>
    </source>
</evidence>
<accession>A0A2P4XBG4</accession>
<protein>
    <submittedName>
        <fullName evidence="2">Uncharacterized protein</fullName>
    </submittedName>
</protein>
<organism evidence="2 3">
    <name type="scientific">Phytophthora palmivora</name>
    <dbReference type="NCBI Taxonomy" id="4796"/>
    <lineage>
        <taxon>Eukaryota</taxon>
        <taxon>Sar</taxon>
        <taxon>Stramenopiles</taxon>
        <taxon>Oomycota</taxon>
        <taxon>Peronosporomycetes</taxon>
        <taxon>Peronosporales</taxon>
        <taxon>Peronosporaceae</taxon>
        <taxon>Phytophthora</taxon>
    </lineage>
</organism>
<dbReference type="EMBL" id="NCKW01015484">
    <property type="protein sequence ID" value="POM62897.1"/>
    <property type="molecule type" value="Genomic_DNA"/>
</dbReference>
<dbReference type="Proteomes" id="UP000237271">
    <property type="component" value="Unassembled WGS sequence"/>
</dbReference>
<evidence type="ECO:0000256" key="1">
    <source>
        <dbReference type="SAM" id="MobiDB-lite"/>
    </source>
</evidence>
<feature type="compositionally biased region" description="Polar residues" evidence="1">
    <location>
        <begin position="82"/>
        <end position="108"/>
    </location>
</feature>
<evidence type="ECO:0000313" key="2">
    <source>
        <dbReference type="EMBL" id="POM62897.1"/>
    </source>
</evidence>
<feature type="region of interest" description="Disordered" evidence="1">
    <location>
        <begin position="82"/>
        <end position="121"/>
    </location>
</feature>
<dbReference type="AlphaFoldDB" id="A0A2P4XBG4"/>